<evidence type="ECO:0000256" key="1">
    <source>
        <dbReference type="SAM" id="MobiDB-lite"/>
    </source>
</evidence>
<gene>
    <name evidence="2" type="ORF">RRG08_038635</name>
</gene>
<organism evidence="2 3">
    <name type="scientific">Elysia crispata</name>
    <name type="common">lettuce slug</name>
    <dbReference type="NCBI Taxonomy" id="231223"/>
    <lineage>
        <taxon>Eukaryota</taxon>
        <taxon>Metazoa</taxon>
        <taxon>Spiralia</taxon>
        <taxon>Lophotrochozoa</taxon>
        <taxon>Mollusca</taxon>
        <taxon>Gastropoda</taxon>
        <taxon>Heterobranchia</taxon>
        <taxon>Euthyneura</taxon>
        <taxon>Panpulmonata</taxon>
        <taxon>Sacoglossa</taxon>
        <taxon>Placobranchoidea</taxon>
        <taxon>Plakobranchidae</taxon>
        <taxon>Elysia</taxon>
    </lineage>
</organism>
<accession>A0AAE0YKJ4</accession>
<dbReference type="AlphaFoldDB" id="A0AAE0YKJ4"/>
<reference evidence="2" key="1">
    <citation type="journal article" date="2023" name="G3 (Bethesda)">
        <title>A reference genome for the long-term kleptoplast-retaining sea slug Elysia crispata morphotype clarki.</title>
        <authorList>
            <person name="Eastman K.E."/>
            <person name="Pendleton A.L."/>
            <person name="Shaikh M.A."/>
            <person name="Suttiyut T."/>
            <person name="Ogas R."/>
            <person name="Tomko P."/>
            <person name="Gavelis G."/>
            <person name="Widhalm J.R."/>
            <person name="Wisecaver J.H."/>
        </authorList>
    </citation>
    <scope>NUCLEOTIDE SEQUENCE</scope>
    <source>
        <strain evidence="2">ECLA1</strain>
    </source>
</reference>
<feature type="region of interest" description="Disordered" evidence="1">
    <location>
        <begin position="31"/>
        <end position="57"/>
    </location>
</feature>
<evidence type="ECO:0000313" key="2">
    <source>
        <dbReference type="EMBL" id="KAK3749249.1"/>
    </source>
</evidence>
<proteinExistence type="predicted"/>
<keyword evidence="3" id="KW-1185">Reference proteome</keyword>
<dbReference type="EMBL" id="JAWDGP010005950">
    <property type="protein sequence ID" value="KAK3749249.1"/>
    <property type="molecule type" value="Genomic_DNA"/>
</dbReference>
<protein>
    <submittedName>
        <fullName evidence="2">Uncharacterized protein</fullName>
    </submittedName>
</protein>
<comment type="caution">
    <text evidence="2">The sequence shown here is derived from an EMBL/GenBank/DDBJ whole genome shotgun (WGS) entry which is preliminary data.</text>
</comment>
<evidence type="ECO:0000313" key="3">
    <source>
        <dbReference type="Proteomes" id="UP001283361"/>
    </source>
</evidence>
<dbReference type="Proteomes" id="UP001283361">
    <property type="component" value="Unassembled WGS sequence"/>
</dbReference>
<name>A0AAE0YKJ4_9GAST</name>
<sequence>MPDGDQSVLIDLKVLLLKPEWDNWVNTTPSASRGRVYGGESPAPTAPVLTPGLGPEYSPSLLYTAGCVP</sequence>